<dbReference type="Proteomes" id="UP000009071">
    <property type="component" value="Chromosome"/>
</dbReference>
<organism evidence="1 2">
    <name type="scientific">Solidesulfovibrio magneticus (strain ATCC 700980 / DSM 13731 / RS-1)</name>
    <name type="common">Desulfovibrio magneticus</name>
    <dbReference type="NCBI Taxonomy" id="573370"/>
    <lineage>
        <taxon>Bacteria</taxon>
        <taxon>Pseudomonadati</taxon>
        <taxon>Thermodesulfobacteriota</taxon>
        <taxon>Desulfovibrionia</taxon>
        <taxon>Desulfovibrionales</taxon>
        <taxon>Desulfovibrionaceae</taxon>
        <taxon>Solidesulfovibrio</taxon>
    </lineage>
</organism>
<dbReference type="KEGG" id="dma:DMR_35660"/>
<accession>C4XLB8</accession>
<name>C4XLB8_SOLM1</name>
<dbReference type="EMBL" id="AP010904">
    <property type="protein sequence ID" value="BAH77057.1"/>
    <property type="molecule type" value="Genomic_DNA"/>
</dbReference>
<reference evidence="1 2" key="1">
    <citation type="journal article" date="2009" name="Genome Res.">
        <title>Whole genome sequence of Desulfovibrio magneticus strain RS-1 revealed common gene clusters in magnetotactic bacteria.</title>
        <authorList>
            <person name="Nakazawa H."/>
            <person name="Arakaki A."/>
            <person name="Narita-Yamada S."/>
            <person name="Yashiro I."/>
            <person name="Jinno K."/>
            <person name="Aoki N."/>
            <person name="Tsuruyama A."/>
            <person name="Okamura Y."/>
            <person name="Tanikawa S."/>
            <person name="Fujita N."/>
            <person name="Takeyama H."/>
            <person name="Matsunaga T."/>
        </authorList>
    </citation>
    <scope>NUCLEOTIDE SEQUENCE [LARGE SCALE GENOMIC DNA]</scope>
    <source>
        <strain evidence="2">ATCC 700980 / DSM 13731 / RS-1</strain>
    </source>
</reference>
<dbReference type="HOGENOM" id="CLU_190551_0_0_7"/>
<dbReference type="eggNOG" id="ENOG5030VZN">
    <property type="taxonomic scope" value="Bacteria"/>
</dbReference>
<dbReference type="AlphaFoldDB" id="C4XLB8"/>
<keyword evidence="2" id="KW-1185">Reference proteome</keyword>
<protein>
    <submittedName>
        <fullName evidence="1">Uncharacterized protein</fullName>
    </submittedName>
</protein>
<proteinExistence type="predicted"/>
<evidence type="ECO:0000313" key="1">
    <source>
        <dbReference type="EMBL" id="BAH77057.1"/>
    </source>
</evidence>
<gene>
    <name evidence="1" type="ordered locus">DMR_35660</name>
</gene>
<sequence length="87" mass="9968">MADFALARPMQGERETEVSTMAVWNVNHSDGKMRFGSYTRKATTPSGCNEPFKNAYWCPKRKWFSKEPCPFSNRFECMSFARLCGGV</sequence>
<evidence type="ECO:0000313" key="2">
    <source>
        <dbReference type="Proteomes" id="UP000009071"/>
    </source>
</evidence>